<dbReference type="FunFam" id="1.10.150.310:FF:000001">
    <property type="entry name" value="RNA-binding transcriptional accessory protein"/>
    <property type="match status" value="1"/>
</dbReference>
<evidence type="ECO:0000313" key="3">
    <source>
        <dbReference type="EMBL" id="SMP67301.1"/>
    </source>
</evidence>
<dbReference type="InterPro" id="IPR050437">
    <property type="entry name" value="Ribos_protein_bS1-like"/>
</dbReference>
<comment type="caution">
    <text evidence="3">The sequence shown here is derived from an EMBL/GenBank/DDBJ whole genome shotgun (WGS) entry which is preliminary data.</text>
</comment>
<dbReference type="RefSeq" id="WP_430383879.1">
    <property type="nucleotide sequence ID" value="NZ_FXUF01000015.1"/>
</dbReference>
<dbReference type="Pfam" id="PF09371">
    <property type="entry name" value="Tex_N"/>
    <property type="match status" value="1"/>
</dbReference>
<dbReference type="SMART" id="SM00316">
    <property type="entry name" value="S1"/>
    <property type="match status" value="1"/>
</dbReference>
<dbReference type="AlphaFoldDB" id="A0AA45WY29"/>
<dbReference type="GO" id="GO:0003729">
    <property type="term" value="F:mRNA binding"/>
    <property type="evidence" value="ECO:0007669"/>
    <property type="project" value="UniProtKB-ARBA"/>
</dbReference>
<dbReference type="Pfam" id="PF17674">
    <property type="entry name" value="HHH_9"/>
    <property type="match status" value="1"/>
</dbReference>
<dbReference type="InterPro" id="IPR003029">
    <property type="entry name" value="S1_domain"/>
</dbReference>
<dbReference type="PANTHER" id="PTHR10724">
    <property type="entry name" value="30S RIBOSOMAL PROTEIN S1"/>
    <property type="match status" value="1"/>
</dbReference>
<name>A0AA45WY29_9CLOT</name>
<dbReference type="FunFam" id="3.30.420.140:FF:000001">
    <property type="entry name" value="RNA-binding transcriptional accessory protein"/>
    <property type="match status" value="1"/>
</dbReference>
<dbReference type="SUPFAM" id="SSF158832">
    <property type="entry name" value="Tex N-terminal region-like"/>
    <property type="match status" value="1"/>
</dbReference>
<dbReference type="Proteomes" id="UP001158066">
    <property type="component" value="Unassembled WGS sequence"/>
</dbReference>
<dbReference type="InterPro" id="IPR006641">
    <property type="entry name" value="YqgF/RNaseH-like_dom"/>
</dbReference>
<dbReference type="InterPro" id="IPR012340">
    <property type="entry name" value="NA-bd_OB-fold"/>
</dbReference>
<dbReference type="Gene3D" id="2.40.50.140">
    <property type="entry name" value="Nucleic acid-binding proteins"/>
    <property type="match status" value="1"/>
</dbReference>
<dbReference type="Gene3D" id="3.30.420.140">
    <property type="entry name" value="YqgF/RNase H-like domain"/>
    <property type="match status" value="1"/>
</dbReference>
<dbReference type="CDD" id="cd05685">
    <property type="entry name" value="S1_Tex"/>
    <property type="match status" value="1"/>
</dbReference>
<evidence type="ECO:0000259" key="2">
    <source>
        <dbReference type="PROSITE" id="PS50126"/>
    </source>
</evidence>
<sequence>MMDFVQILAGEFHLKTSQVAQTLALLEEGNTIPFIARYRKEMTGGISDEVLRDLHQRLTYLQNLQQRREEVYRHITQLEEMTPELEEKLAKATTLTEIEDLYRPYRPKRRTRATIAREKGLEALAAWLQSRDVPGHDPLTEAAAHLNPEQEVNTPEEALQGAMDIVAEDLADEAELRKKLRRLLWQQGELAVKAKDETAESVYEMYYDHREPVKKIPDHRVLAVNRGEKEAFLKVALVIPETVAVTQLEKALLVSETDPRNETLRAIAVDTWKRLLLPSLEREVRNELTERAEAAAIILFGKNMAGLLMQPPVTGKRVMGIDPAYRTGCKLAVVDETGRVLETTTIYPVPPQNEMVNSAATVKRMVASHGITAMAIGNGTGSRETEQFIASLIPSFPHPVAYAIVSEAGASVYSASKLATKEFPDMDVSLRGAVSIARRLQDPLAELVKIDPKAIGVGQYQHDVNQKQLEERLSGVVEDSVNRVGVDVNTASPSLLQYVAGISKTVAENIVAHREANGGYTDRKELLKVPRLGPAAFTQCAGFLRIRQGKNPLDNTAVHPESYPQAQSLLNKVGLTPADLAADRSSLLEEKLADLKLEALAKELDMGLPTLCDMVAELKKPGRDPREELPKPVFRTDVMKMEDLEPEMELTGTVRNVIDFGAFVDIGVKQDGLVHISELRNGFVKHPLDVVAVGDVVTVRVLSVDLKRQRIALTMKKEK</sequence>
<dbReference type="PANTHER" id="PTHR10724:SF10">
    <property type="entry name" value="S1 RNA-BINDING DOMAIN-CONTAINING PROTEIN 1"/>
    <property type="match status" value="1"/>
</dbReference>
<dbReference type="InterPro" id="IPR010994">
    <property type="entry name" value="RuvA_2-like"/>
</dbReference>
<dbReference type="Gene3D" id="1.10.3500.10">
    <property type="entry name" value="Tex N-terminal region-like"/>
    <property type="match status" value="1"/>
</dbReference>
<dbReference type="InterPro" id="IPR023323">
    <property type="entry name" value="Tex-like_dom_sf"/>
</dbReference>
<dbReference type="InterPro" id="IPR037027">
    <property type="entry name" value="YqgF/RNaseH-like_dom_sf"/>
</dbReference>
<dbReference type="Pfam" id="PF12836">
    <property type="entry name" value="HHH_3"/>
    <property type="match status" value="1"/>
</dbReference>
<evidence type="ECO:0000256" key="1">
    <source>
        <dbReference type="SAM" id="Coils"/>
    </source>
</evidence>
<dbReference type="GO" id="GO:0003735">
    <property type="term" value="F:structural constituent of ribosome"/>
    <property type="evidence" value="ECO:0007669"/>
    <property type="project" value="TreeGrafter"/>
</dbReference>
<dbReference type="Pfam" id="PF16921">
    <property type="entry name" value="Tex_YqgF"/>
    <property type="match status" value="1"/>
</dbReference>
<dbReference type="InterPro" id="IPR018974">
    <property type="entry name" value="Tex-like_N"/>
</dbReference>
<dbReference type="Pfam" id="PF22706">
    <property type="entry name" value="Tex_central_region"/>
    <property type="match status" value="1"/>
</dbReference>
<dbReference type="Gene3D" id="1.10.10.650">
    <property type="entry name" value="RuvA domain 2-like"/>
    <property type="match status" value="1"/>
</dbReference>
<dbReference type="InterPro" id="IPR041692">
    <property type="entry name" value="HHH_9"/>
</dbReference>
<dbReference type="InterPro" id="IPR023319">
    <property type="entry name" value="Tex-like_HTH_dom_sf"/>
</dbReference>
<proteinExistence type="predicted"/>
<feature type="domain" description="S1 motif" evidence="2">
    <location>
        <begin position="647"/>
        <end position="716"/>
    </location>
</feature>
<dbReference type="SMART" id="SM00732">
    <property type="entry name" value="YqgFc"/>
    <property type="match status" value="1"/>
</dbReference>
<dbReference type="InterPro" id="IPR032639">
    <property type="entry name" value="Tex_YqgF"/>
</dbReference>
<dbReference type="FunFam" id="2.40.50.140:FF:000051">
    <property type="entry name" value="RNA-binding transcriptional accessory protein"/>
    <property type="match status" value="1"/>
</dbReference>
<protein>
    <recommendedName>
        <fullName evidence="2">S1 motif domain-containing protein</fullName>
    </recommendedName>
</protein>
<dbReference type="GO" id="GO:0006139">
    <property type="term" value="P:nucleobase-containing compound metabolic process"/>
    <property type="evidence" value="ECO:0007669"/>
    <property type="project" value="InterPro"/>
</dbReference>
<dbReference type="GO" id="GO:0005737">
    <property type="term" value="C:cytoplasm"/>
    <property type="evidence" value="ECO:0007669"/>
    <property type="project" value="UniProtKB-ARBA"/>
</dbReference>
<dbReference type="InterPro" id="IPR012337">
    <property type="entry name" value="RNaseH-like_sf"/>
</dbReference>
<dbReference type="SUPFAM" id="SSF47781">
    <property type="entry name" value="RuvA domain 2-like"/>
    <property type="match status" value="2"/>
</dbReference>
<dbReference type="SUPFAM" id="SSF53098">
    <property type="entry name" value="Ribonuclease H-like"/>
    <property type="match status" value="1"/>
</dbReference>
<evidence type="ECO:0000313" key="4">
    <source>
        <dbReference type="Proteomes" id="UP001158066"/>
    </source>
</evidence>
<dbReference type="SUPFAM" id="SSF50249">
    <property type="entry name" value="Nucleic acid-binding proteins"/>
    <property type="match status" value="1"/>
</dbReference>
<feature type="coiled-coil region" evidence="1">
    <location>
        <begin position="61"/>
        <end position="95"/>
    </location>
</feature>
<dbReference type="PROSITE" id="PS50126">
    <property type="entry name" value="S1"/>
    <property type="match status" value="1"/>
</dbReference>
<reference evidence="3" key="1">
    <citation type="submission" date="2017-05" db="EMBL/GenBank/DDBJ databases">
        <authorList>
            <person name="Varghese N."/>
            <person name="Submissions S."/>
        </authorList>
    </citation>
    <scope>NUCLEOTIDE SEQUENCE</scope>
    <source>
        <strain evidence="3">Su22</strain>
    </source>
</reference>
<accession>A0AA45WY29</accession>
<organism evidence="3 4">
    <name type="scientific">Anoxynatronum buryatiense</name>
    <dbReference type="NCBI Taxonomy" id="489973"/>
    <lineage>
        <taxon>Bacteria</taxon>
        <taxon>Bacillati</taxon>
        <taxon>Bacillota</taxon>
        <taxon>Clostridia</taxon>
        <taxon>Eubacteriales</taxon>
        <taxon>Clostridiaceae</taxon>
        <taxon>Anoxynatronum</taxon>
    </lineage>
</organism>
<dbReference type="InterPro" id="IPR055179">
    <property type="entry name" value="Tex-like_central_region"/>
</dbReference>
<gene>
    <name evidence="3" type="ORF">SAMN06296020_11534</name>
</gene>
<dbReference type="InterPro" id="IPR044146">
    <property type="entry name" value="S1_Tex"/>
</dbReference>
<dbReference type="Gene3D" id="1.10.150.310">
    <property type="entry name" value="Tex RuvX-like domain-like"/>
    <property type="match status" value="1"/>
</dbReference>
<keyword evidence="1" id="KW-0175">Coiled coil</keyword>
<dbReference type="EMBL" id="FXUF01000015">
    <property type="protein sequence ID" value="SMP67301.1"/>
    <property type="molecule type" value="Genomic_DNA"/>
</dbReference>
<keyword evidence="4" id="KW-1185">Reference proteome</keyword>
<dbReference type="Pfam" id="PF00575">
    <property type="entry name" value="S1"/>
    <property type="match status" value="1"/>
</dbReference>
<dbReference type="GO" id="GO:0006412">
    <property type="term" value="P:translation"/>
    <property type="evidence" value="ECO:0007669"/>
    <property type="project" value="TreeGrafter"/>
</dbReference>
<dbReference type="FunFam" id="1.10.10.650:FF:000001">
    <property type="entry name" value="S1 RNA-binding domain 1"/>
    <property type="match status" value="1"/>
</dbReference>